<sequence>MTTRIINADQFAALLRTALQLAGAYVAANGYASGAEWELISGALLTLATTAWGIWARSDANLIVSAAEVPGVEKIVAPGTPPAALDGHPKVTVR</sequence>
<evidence type="ECO:0000313" key="1">
    <source>
        <dbReference type="EMBL" id="MFD1330794.1"/>
    </source>
</evidence>
<protein>
    <recommendedName>
        <fullName evidence="3">Holin</fullName>
    </recommendedName>
</protein>
<keyword evidence="2" id="KW-1185">Reference proteome</keyword>
<accession>A0ABW3Z3E1</accession>
<evidence type="ECO:0000313" key="2">
    <source>
        <dbReference type="Proteomes" id="UP001597171"/>
    </source>
</evidence>
<organism evidence="1 2">
    <name type="scientific">Methylopila musalis</name>
    <dbReference type="NCBI Taxonomy" id="1134781"/>
    <lineage>
        <taxon>Bacteria</taxon>
        <taxon>Pseudomonadati</taxon>
        <taxon>Pseudomonadota</taxon>
        <taxon>Alphaproteobacteria</taxon>
        <taxon>Hyphomicrobiales</taxon>
        <taxon>Methylopilaceae</taxon>
        <taxon>Methylopila</taxon>
    </lineage>
</organism>
<name>A0ABW3Z3E1_9HYPH</name>
<gene>
    <name evidence="1" type="ORF">ACFQ4O_02150</name>
</gene>
<dbReference type="Pfam" id="PF23987">
    <property type="entry name" value="Phage_holin_10"/>
    <property type="match status" value="1"/>
</dbReference>
<dbReference type="InterPro" id="IPR058159">
    <property type="entry name" value="Phage_holin_10"/>
</dbReference>
<reference evidence="2" key="1">
    <citation type="journal article" date="2019" name="Int. J. Syst. Evol. Microbiol.">
        <title>The Global Catalogue of Microorganisms (GCM) 10K type strain sequencing project: providing services to taxonomists for standard genome sequencing and annotation.</title>
        <authorList>
            <consortium name="The Broad Institute Genomics Platform"/>
            <consortium name="The Broad Institute Genome Sequencing Center for Infectious Disease"/>
            <person name="Wu L."/>
            <person name="Ma J."/>
        </authorList>
    </citation>
    <scope>NUCLEOTIDE SEQUENCE [LARGE SCALE GENOMIC DNA]</scope>
    <source>
        <strain evidence="2">CCUG 61696</strain>
    </source>
</reference>
<dbReference type="EMBL" id="JBHTMX010000006">
    <property type="protein sequence ID" value="MFD1330794.1"/>
    <property type="molecule type" value="Genomic_DNA"/>
</dbReference>
<proteinExistence type="predicted"/>
<dbReference type="Proteomes" id="UP001597171">
    <property type="component" value="Unassembled WGS sequence"/>
</dbReference>
<comment type="caution">
    <text evidence="1">The sequence shown here is derived from an EMBL/GenBank/DDBJ whole genome shotgun (WGS) entry which is preliminary data.</text>
</comment>
<evidence type="ECO:0008006" key="3">
    <source>
        <dbReference type="Google" id="ProtNLM"/>
    </source>
</evidence>
<dbReference type="RefSeq" id="WP_378773989.1">
    <property type="nucleotide sequence ID" value="NZ_JBHTMX010000006.1"/>
</dbReference>